<organism evidence="2 3">
    <name type="scientific">Mycena citricolor</name>
    <dbReference type="NCBI Taxonomy" id="2018698"/>
    <lineage>
        <taxon>Eukaryota</taxon>
        <taxon>Fungi</taxon>
        <taxon>Dikarya</taxon>
        <taxon>Basidiomycota</taxon>
        <taxon>Agaricomycotina</taxon>
        <taxon>Agaricomycetes</taxon>
        <taxon>Agaricomycetidae</taxon>
        <taxon>Agaricales</taxon>
        <taxon>Marasmiineae</taxon>
        <taxon>Mycenaceae</taxon>
        <taxon>Mycena</taxon>
    </lineage>
</organism>
<evidence type="ECO:0000313" key="2">
    <source>
        <dbReference type="EMBL" id="CAK5282365.1"/>
    </source>
</evidence>
<gene>
    <name evidence="1" type="ORF">MYCIT1_LOCUS31702</name>
    <name evidence="2" type="ORF">MYCIT1_LOCUS34055</name>
</gene>
<protein>
    <submittedName>
        <fullName evidence="2">Uncharacterized protein</fullName>
    </submittedName>
</protein>
<proteinExistence type="predicted"/>
<accession>A0AAD2HWE1</accession>
<dbReference type="EMBL" id="CAVNYO010000441">
    <property type="protein sequence ID" value="CAK5280948.1"/>
    <property type="molecule type" value="Genomic_DNA"/>
</dbReference>
<evidence type="ECO:0000313" key="1">
    <source>
        <dbReference type="EMBL" id="CAK5280948.1"/>
    </source>
</evidence>
<feature type="non-terminal residue" evidence="2">
    <location>
        <position position="94"/>
    </location>
</feature>
<sequence>QVPRKCTPATGHALDFGLKANTLITKSARLLYTLYPSHRLVIPSRKAQIPELCPVYYHTHIFKPVSQNINAGVSFEATHAIHRQWLVYIYVGLD</sequence>
<dbReference type="EMBL" id="CAVNYO010000453">
    <property type="protein sequence ID" value="CAK5282365.1"/>
    <property type="molecule type" value="Genomic_DNA"/>
</dbReference>
<comment type="caution">
    <text evidence="2">The sequence shown here is derived from an EMBL/GenBank/DDBJ whole genome shotgun (WGS) entry which is preliminary data.</text>
</comment>
<dbReference type="AlphaFoldDB" id="A0AAD2HWE1"/>
<keyword evidence="3" id="KW-1185">Reference proteome</keyword>
<name>A0AAD2HWE1_9AGAR</name>
<reference evidence="2" key="1">
    <citation type="submission" date="2023-11" db="EMBL/GenBank/DDBJ databases">
        <authorList>
            <person name="De Vega J J."/>
            <person name="De Vega J J."/>
        </authorList>
    </citation>
    <scope>NUCLEOTIDE SEQUENCE</scope>
</reference>
<feature type="non-terminal residue" evidence="2">
    <location>
        <position position="1"/>
    </location>
</feature>
<dbReference type="Proteomes" id="UP001295794">
    <property type="component" value="Unassembled WGS sequence"/>
</dbReference>
<evidence type="ECO:0000313" key="3">
    <source>
        <dbReference type="Proteomes" id="UP001295794"/>
    </source>
</evidence>